<keyword evidence="4" id="KW-1278">Translocase</keyword>
<feature type="transmembrane region" description="Helical" evidence="8">
    <location>
        <begin position="12"/>
        <end position="38"/>
    </location>
</feature>
<dbReference type="GO" id="GO:0006814">
    <property type="term" value="P:sodium ion transport"/>
    <property type="evidence" value="ECO:0007669"/>
    <property type="project" value="UniProtKB-UniRule"/>
</dbReference>
<dbReference type="InterPro" id="IPR005661">
    <property type="entry name" value="OadB_MmdB"/>
</dbReference>
<accession>A9WKI9</accession>
<proteinExistence type="predicted"/>
<dbReference type="PATRIC" id="fig|324602.8.peg.3863"/>
<evidence type="ECO:0000256" key="4">
    <source>
        <dbReference type="ARBA" id="ARBA00022967"/>
    </source>
</evidence>
<gene>
    <name evidence="9" type="ordered locus">Caur_3432</name>
</gene>
<keyword evidence="6 7" id="KW-0472">Membrane</keyword>
<evidence type="ECO:0000313" key="10">
    <source>
        <dbReference type="Proteomes" id="UP000002008"/>
    </source>
</evidence>
<keyword evidence="7" id="KW-0406">Ion transport</keyword>
<feature type="transmembrane region" description="Helical" evidence="8">
    <location>
        <begin position="315"/>
        <end position="334"/>
    </location>
</feature>
<evidence type="ECO:0000313" key="9">
    <source>
        <dbReference type="EMBL" id="ABY36617.1"/>
    </source>
</evidence>
<feature type="transmembrane region" description="Helical" evidence="8">
    <location>
        <begin position="346"/>
        <end position="372"/>
    </location>
</feature>
<dbReference type="eggNOG" id="COG1883">
    <property type="taxonomic scope" value="Bacteria"/>
</dbReference>
<keyword evidence="10" id="KW-1185">Reference proteome</keyword>
<dbReference type="EMBL" id="CP000909">
    <property type="protein sequence ID" value="ABY36617.1"/>
    <property type="molecule type" value="Genomic_DNA"/>
</dbReference>
<dbReference type="AlphaFoldDB" id="A9WKI9"/>
<dbReference type="EC" id="4.1.1.70" evidence="9"/>
<evidence type="ECO:0000256" key="7">
    <source>
        <dbReference type="PIRNR" id="PIRNR015658"/>
    </source>
</evidence>
<dbReference type="KEGG" id="cau:Caur_3432"/>
<dbReference type="GO" id="GO:0005886">
    <property type="term" value="C:plasma membrane"/>
    <property type="evidence" value="ECO:0007669"/>
    <property type="project" value="UniProtKB-SubCell"/>
</dbReference>
<keyword evidence="7" id="KW-0813">Transport</keyword>
<keyword evidence="7" id="KW-0739">Sodium transport</keyword>
<dbReference type="PANTHER" id="PTHR35806:SF1">
    <property type="entry name" value="OXALOACETATE DECARBOXYLASE BETA CHAIN 2"/>
    <property type="match status" value="1"/>
</dbReference>
<keyword evidence="2 7" id="KW-1003">Cell membrane</keyword>
<feature type="transmembrane region" description="Helical" evidence="8">
    <location>
        <begin position="281"/>
        <end position="303"/>
    </location>
</feature>
<evidence type="ECO:0000256" key="2">
    <source>
        <dbReference type="ARBA" id="ARBA00022475"/>
    </source>
</evidence>
<dbReference type="Proteomes" id="UP000002008">
    <property type="component" value="Chromosome"/>
</dbReference>
<name>A9WKI9_CHLAA</name>
<dbReference type="PIRSF" id="PIRSF015658">
    <property type="entry name" value="MmdB_OadB"/>
    <property type="match status" value="1"/>
</dbReference>
<dbReference type="HOGENOM" id="CLU_036168_0_0_0"/>
<protein>
    <submittedName>
        <fullName evidence="9">Sodium ion-translocating decarboxylase, beta subunit</fullName>
        <ecNumber evidence="9">4.1.1.70</ecNumber>
    </submittedName>
</protein>
<evidence type="ECO:0000256" key="5">
    <source>
        <dbReference type="ARBA" id="ARBA00022989"/>
    </source>
</evidence>
<dbReference type="GO" id="GO:0016829">
    <property type="term" value="F:lyase activity"/>
    <property type="evidence" value="ECO:0007669"/>
    <property type="project" value="UniProtKB-KW"/>
</dbReference>
<feature type="transmembrane region" description="Helical" evidence="8">
    <location>
        <begin position="73"/>
        <end position="95"/>
    </location>
</feature>
<dbReference type="NCBIfam" id="TIGR01109">
    <property type="entry name" value="Na_pump_decarbB"/>
    <property type="match status" value="1"/>
</dbReference>
<evidence type="ECO:0000256" key="1">
    <source>
        <dbReference type="ARBA" id="ARBA00004651"/>
    </source>
</evidence>
<keyword evidence="3 8" id="KW-0812">Transmembrane</keyword>
<reference evidence="10" key="1">
    <citation type="journal article" date="2011" name="BMC Genomics">
        <title>Complete genome sequence of the filamentous anoxygenic phototrophic bacterium Chloroflexus aurantiacus.</title>
        <authorList>
            <person name="Tang K.H."/>
            <person name="Barry K."/>
            <person name="Chertkov O."/>
            <person name="Dalin E."/>
            <person name="Han C.S."/>
            <person name="Hauser L.J."/>
            <person name="Honchak B.M."/>
            <person name="Karbach L.E."/>
            <person name="Land M.L."/>
            <person name="Lapidus A."/>
            <person name="Larimer F.W."/>
            <person name="Mikhailova N."/>
            <person name="Pitluck S."/>
            <person name="Pierson B.K."/>
            <person name="Blankenship R.E."/>
        </authorList>
    </citation>
    <scope>NUCLEOTIDE SEQUENCE [LARGE SCALE GENOMIC DNA]</scope>
    <source>
        <strain evidence="10">ATCC 29366 / DSM 635 / J-10-fl</strain>
    </source>
</reference>
<sequence length="377" mass="39573">MERSMSELIASIFAGIGALSWQSLVMIGIAALLFYLAIVHQYEPLLLLPIGAGALLANLPLSPLAGEDGLLTILYNAGVGNELFPLLIFIGIGALTDFSPLLSNPRMVLTGAAGQFGIFGTLLLALALGFSREESASIGIIGAIDGPTSIYVSSLLAPHLLGPITVAAYSYMSLVPVIMPPIIRTLTTPAERQIRMAYVTRPVSRRTRILFPIVTTVIVGILVPFAIPLIGMLMLGNLMRESGVVQRLTNTSAQELANIVTLFLGLAIGSTMEGTRFLQPATLAILALGMLAFALDTAAGLLFGKFLNLLSRGRFNPMIGAAGISAFPMAARVVQKLANEEDFENFLLMHAMGANAAGQIASVVAGGVLLALMGAGR</sequence>
<dbReference type="Pfam" id="PF03977">
    <property type="entry name" value="OAD_beta"/>
    <property type="match status" value="1"/>
</dbReference>
<feature type="transmembrane region" description="Helical" evidence="8">
    <location>
        <begin position="44"/>
        <end position="61"/>
    </location>
</feature>
<dbReference type="STRING" id="324602.Caur_3432"/>
<feature type="transmembrane region" description="Helical" evidence="8">
    <location>
        <begin position="209"/>
        <end position="235"/>
    </location>
</feature>
<comment type="subcellular location">
    <subcellularLocation>
        <location evidence="1">Cell membrane</location>
        <topology evidence="1">Multi-pass membrane protein</topology>
    </subcellularLocation>
</comment>
<evidence type="ECO:0000256" key="8">
    <source>
        <dbReference type="SAM" id="Phobius"/>
    </source>
</evidence>
<evidence type="ECO:0000256" key="6">
    <source>
        <dbReference type="ARBA" id="ARBA00023136"/>
    </source>
</evidence>
<organism evidence="9 10">
    <name type="scientific">Chloroflexus aurantiacus (strain ATCC 29366 / DSM 635 / J-10-fl)</name>
    <dbReference type="NCBI Taxonomy" id="324602"/>
    <lineage>
        <taxon>Bacteria</taxon>
        <taxon>Bacillati</taxon>
        <taxon>Chloroflexota</taxon>
        <taxon>Chloroflexia</taxon>
        <taxon>Chloroflexales</taxon>
        <taxon>Chloroflexineae</taxon>
        <taxon>Chloroflexaceae</taxon>
        <taxon>Chloroflexus</taxon>
    </lineage>
</organism>
<dbReference type="InParanoid" id="A9WKI9"/>
<keyword evidence="9" id="KW-0456">Lyase</keyword>
<keyword evidence="5 8" id="KW-1133">Transmembrane helix</keyword>
<keyword evidence="7" id="KW-0915">Sodium</keyword>
<feature type="transmembrane region" description="Helical" evidence="8">
    <location>
        <begin position="107"/>
        <end position="130"/>
    </location>
</feature>
<dbReference type="PANTHER" id="PTHR35806">
    <property type="entry name" value="OXALOACETATE DECARBOXYLASE BETA CHAIN 2"/>
    <property type="match status" value="1"/>
</dbReference>
<evidence type="ECO:0000256" key="3">
    <source>
        <dbReference type="ARBA" id="ARBA00022692"/>
    </source>
</evidence>
<dbReference type="EnsemblBacteria" id="ABY36617">
    <property type="protein sequence ID" value="ABY36617"/>
    <property type="gene ID" value="Caur_3432"/>
</dbReference>